<dbReference type="InterPro" id="IPR013324">
    <property type="entry name" value="RNA_pol_sigma_r3/r4-like"/>
</dbReference>
<sequence length="141" mass="15935">MKGQAMQQEQMQRGGPALSDARLADALNITIQRWQEACSSQQAQRMVPISAIHEQATNPVNDDLEDRWLDRGLALLKPQQRQLLQRHFIEGDSVRRIASATGVPQHQLRKSIRNAIELLQHWAEQDGLLPLRSCRQATASP</sequence>
<dbReference type="HOGENOM" id="CLU_1824379_0_0_3"/>
<evidence type="ECO:0000313" key="1">
    <source>
        <dbReference type="EMBL" id="CAE07674.1"/>
    </source>
</evidence>
<organism evidence="1 2">
    <name type="scientific">Parasynechococcus marenigrum (strain WH8102)</name>
    <dbReference type="NCBI Taxonomy" id="84588"/>
    <lineage>
        <taxon>Bacteria</taxon>
        <taxon>Bacillati</taxon>
        <taxon>Cyanobacteriota</taxon>
        <taxon>Cyanophyceae</taxon>
        <taxon>Synechococcales</taxon>
        <taxon>Prochlorococcaceae</taxon>
        <taxon>Parasynechococcus</taxon>
        <taxon>Parasynechococcus marenigrum</taxon>
    </lineage>
</organism>
<gene>
    <name evidence="1" type="ordered locus">SYNW1159</name>
</gene>
<name>Q7U727_PARMW</name>
<dbReference type="InterPro" id="IPR036388">
    <property type="entry name" value="WH-like_DNA-bd_sf"/>
</dbReference>
<dbReference type="SUPFAM" id="SSF88659">
    <property type="entry name" value="Sigma3 and sigma4 domains of RNA polymerase sigma factors"/>
    <property type="match status" value="1"/>
</dbReference>
<keyword evidence="2" id="KW-1185">Reference proteome</keyword>
<protein>
    <recommendedName>
        <fullName evidence="3">RNA polymerase sigma-70 region 4 domain-containing protein</fullName>
    </recommendedName>
</protein>
<evidence type="ECO:0008006" key="3">
    <source>
        <dbReference type="Google" id="ProtNLM"/>
    </source>
</evidence>
<reference evidence="1 2" key="1">
    <citation type="journal article" date="2003" name="Nature">
        <title>The genome of a motile marine Synechococcus.</title>
        <authorList>
            <person name="Palenik B."/>
            <person name="Brahamsha B."/>
            <person name="Larimer F."/>
            <person name="Land M."/>
            <person name="Hauser L."/>
            <person name="Chain P."/>
            <person name="Lamerdin J."/>
            <person name="Regala W."/>
            <person name="Allen E.A."/>
            <person name="McCarren J."/>
            <person name="Paulsen I."/>
            <person name="Dufresne A."/>
            <person name="Partensky F."/>
            <person name="Webb E."/>
            <person name="Waterbury J."/>
        </authorList>
    </citation>
    <scope>NUCLEOTIDE SEQUENCE [LARGE SCALE GENOMIC DNA]</scope>
    <source>
        <strain evidence="1 2">WH8102</strain>
    </source>
</reference>
<evidence type="ECO:0000313" key="2">
    <source>
        <dbReference type="Proteomes" id="UP000001422"/>
    </source>
</evidence>
<dbReference type="Proteomes" id="UP000001422">
    <property type="component" value="Chromosome"/>
</dbReference>
<dbReference type="KEGG" id="syw:SYNW1159"/>
<accession>Q7U727</accession>
<dbReference type="AlphaFoldDB" id="Q7U727"/>
<proteinExistence type="predicted"/>
<dbReference type="EMBL" id="BX569692">
    <property type="protein sequence ID" value="CAE07674.1"/>
    <property type="molecule type" value="Genomic_DNA"/>
</dbReference>
<dbReference type="Gene3D" id="1.10.10.10">
    <property type="entry name" value="Winged helix-like DNA-binding domain superfamily/Winged helix DNA-binding domain"/>
    <property type="match status" value="1"/>
</dbReference>
<dbReference type="STRING" id="84588.SYNW1159"/>